<evidence type="ECO:0000313" key="9">
    <source>
        <dbReference type="EMBL" id="GHH24810.1"/>
    </source>
</evidence>
<comment type="caution">
    <text evidence="9">The sequence shown here is derived from an EMBL/GenBank/DDBJ whole genome shotgun (WGS) entry which is preliminary data.</text>
</comment>
<accession>A0ABQ3LTF8</accession>
<evidence type="ECO:0000256" key="2">
    <source>
        <dbReference type="ARBA" id="ARBA00012438"/>
    </source>
</evidence>
<proteinExistence type="predicted"/>
<gene>
    <name evidence="9" type="ORF">GCM10008023_37330</name>
</gene>
<protein>
    <recommendedName>
        <fullName evidence="2">histidine kinase</fullName>
        <ecNumber evidence="2">2.7.13.3</ecNumber>
    </recommendedName>
</protein>
<dbReference type="EC" id="2.7.13.3" evidence="2"/>
<keyword evidence="5" id="KW-0547">Nucleotide-binding</keyword>
<name>A0ABQ3LTF8_9SPHN</name>
<evidence type="ECO:0000256" key="5">
    <source>
        <dbReference type="ARBA" id="ARBA00022741"/>
    </source>
</evidence>
<evidence type="ECO:0000256" key="4">
    <source>
        <dbReference type="ARBA" id="ARBA00022679"/>
    </source>
</evidence>
<keyword evidence="6" id="KW-0418">Kinase</keyword>
<dbReference type="EMBL" id="BNAQ01000007">
    <property type="protein sequence ID" value="GHH24810.1"/>
    <property type="molecule type" value="Genomic_DNA"/>
</dbReference>
<keyword evidence="4" id="KW-0808">Transferase</keyword>
<keyword evidence="10" id="KW-1185">Reference proteome</keyword>
<feature type="domain" description="Signal transduction histidine kinase HWE region" evidence="8">
    <location>
        <begin position="57"/>
        <end position="138"/>
    </location>
</feature>
<dbReference type="InterPro" id="IPR036890">
    <property type="entry name" value="HATPase_C_sf"/>
</dbReference>
<organism evidence="9 10">
    <name type="scientific">Sphingomonas glacialis</name>
    <dbReference type="NCBI Taxonomy" id="658225"/>
    <lineage>
        <taxon>Bacteria</taxon>
        <taxon>Pseudomonadati</taxon>
        <taxon>Pseudomonadota</taxon>
        <taxon>Alphaproteobacteria</taxon>
        <taxon>Sphingomonadales</taxon>
        <taxon>Sphingomonadaceae</taxon>
        <taxon>Sphingomonas</taxon>
    </lineage>
</organism>
<evidence type="ECO:0000256" key="7">
    <source>
        <dbReference type="ARBA" id="ARBA00022840"/>
    </source>
</evidence>
<dbReference type="PANTHER" id="PTHR41523:SF8">
    <property type="entry name" value="ETHYLENE RESPONSE SENSOR PROTEIN"/>
    <property type="match status" value="1"/>
</dbReference>
<evidence type="ECO:0000256" key="1">
    <source>
        <dbReference type="ARBA" id="ARBA00000085"/>
    </source>
</evidence>
<evidence type="ECO:0000313" key="10">
    <source>
        <dbReference type="Proteomes" id="UP000652430"/>
    </source>
</evidence>
<keyword evidence="7" id="KW-0067">ATP-binding</keyword>
<dbReference type="Pfam" id="PF07536">
    <property type="entry name" value="HWE_HK"/>
    <property type="match status" value="1"/>
</dbReference>
<dbReference type="PANTHER" id="PTHR41523">
    <property type="entry name" value="TWO-COMPONENT SYSTEM SENSOR PROTEIN"/>
    <property type="match status" value="1"/>
</dbReference>
<dbReference type="SMART" id="SM00911">
    <property type="entry name" value="HWE_HK"/>
    <property type="match status" value="1"/>
</dbReference>
<evidence type="ECO:0000256" key="3">
    <source>
        <dbReference type="ARBA" id="ARBA00022553"/>
    </source>
</evidence>
<reference evidence="10" key="1">
    <citation type="journal article" date="2019" name="Int. J. Syst. Evol. Microbiol.">
        <title>The Global Catalogue of Microorganisms (GCM) 10K type strain sequencing project: providing services to taxonomists for standard genome sequencing and annotation.</title>
        <authorList>
            <consortium name="The Broad Institute Genomics Platform"/>
            <consortium name="The Broad Institute Genome Sequencing Center for Infectious Disease"/>
            <person name="Wu L."/>
            <person name="Ma J."/>
        </authorList>
    </citation>
    <scope>NUCLEOTIDE SEQUENCE [LARGE SCALE GENOMIC DNA]</scope>
    <source>
        <strain evidence="10">CGMCC 1.8957</strain>
    </source>
</reference>
<dbReference type="Gene3D" id="3.30.565.10">
    <property type="entry name" value="Histidine kinase-like ATPase, C-terminal domain"/>
    <property type="match status" value="1"/>
</dbReference>
<keyword evidence="3" id="KW-0597">Phosphoprotein</keyword>
<sequence length="241" mass="26479">MGAGREVRGRRKDGTELAVEISLSRQLLDGHHIGTAVIRDVSIRIGEEKQRELVANEVAHRLRNTMAVINSIVALTAKSSLSAEELKNALLGRFAAISRTNESLIRRSWIEANLRELLESELAPYRSDDSRLILEGPDIAIDREIAVALALVFHELATNASKYGALSTPNGRLEVRWRATTSEKQVLEVMWRETGGPAVVLPKRRGFGSELISKGLRGHGGKAEVDYLVEGVICSLSLPLE</sequence>
<dbReference type="Proteomes" id="UP000652430">
    <property type="component" value="Unassembled WGS sequence"/>
</dbReference>
<comment type="catalytic activity">
    <reaction evidence="1">
        <text>ATP + protein L-histidine = ADP + protein N-phospho-L-histidine.</text>
        <dbReference type="EC" id="2.7.13.3"/>
    </reaction>
</comment>
<evidence type="ECO:0000256" key="6">
    <source>
        <dbReference type="ARBA" id="ARBA00022777"/>
    </source>
</evidence>
<dbReference type="SUPFAM" id="SSF55874">
    <property type="entry name" value="ATPase domain of HSP90 chaperone/DNA topoisomerase II/histidine kinase"/>
    <property type="match status" value="1"/>
</dbReference>
<dbReference type="Gene3D" id="3.30.450.20">
    <property type="entry name" value="PAS domain"/>
    <property type="match status" value="1"/>
</dbReference>
<evidence type="ECO:0000259" key="8">
    <source>
        <dbReference type="SMART" id="SM00911"/>
    </source>
</evidence>
<dbReference type="InterPro" id="IPR011102">
    <property type="entry name" value="Sig_transdc_His_kinase_HWE"/>
</dbReference>